<evidence type="ECO:0000256" key="3">
    <source>
        <dbReference type="ARBA" id="ARBA00022989"/>
    </source>
</evidence>
<keyword evidence="4 7" id="KW-0472">Membrane</keyword>
<feature type="transmembrane region" description="Helical" evidence="7">
    <location>
        <begin position="36"/>
        <end position="58"/>
    </location>
</feature>
<organism evidence="8 9">
    <name type="scientific">Pseudarthrobacter chlorophenolicus (strain ATCC 700700 / DSM 12829 / CIP 107037 / JCM 12360 / KCTC 9906 / NCIMB 13794 / A6)</name>
    <name type="common">Arthrobacter chlorophenolicus</name>
    <dbReference type="NCBI Taxonomy" id="452863"/>
    <lineage>
        <taxon>Bacteria</taxon>
        <taxon>Bacillati</taxon>
        <taxon>Actinomycetota</taxon>
        <taxon>Actinomycetes</taxon>
        <taxon>Micrococcales</taxon>
        <taxon>Micrococcaceae</taxon>
        <taxon>Pseudarthrobacter</taxon>
    </lineage>
</organism>
<dbReference type="HOGENOM" id="CLU_092728_0_0_11"/>
<evidence type="ECO:0000256" key="7">
    <source>
        <dbReference type="SAM" id="Phobius"/>
    </source>
</evidence>
<reference evidence="8" key="1">
    <citation type="submission" date="2009-01" db="EMBL/GenBank/DDBJ databases">
        <title>Complete sequence of chromosome of Arthrobacter chlorophenolicus A6.</title>
        <authorList>
            <consortium name="US DOE Joint Genome Institute"/>
            <person name="Lucas S."/>
            <person name="Copeland A."/>
            <person name="Lapidus A."/>
            <person name="Glavina del Rio T."/>
            <person name="Tice H."/>
            <person name="Bruce D."/>
            <person name="Goodwin L."/>
            <person name="Pitluck S."/>
            <person name="Goltsman E."/>
            <person name="Clum A."/>
            <person name="Larimer F."/>
            <person name="Land M."/>
            <person name="Hauser L."/>
            <person name="Kyrpides N."/>
            <person name="Mikhailova N."/>
            <person name="Jansson J."/>
            <person name="Richardson P."/>
        </authorList>
    </citation>
    <scope>NUCLEOTIDE SEQUENCE [LARGE SCALE GENOMIC DNA]</scope>
    <source>
        <strain evidence="8">A6</strain>
    </source>
</reference>
<comment type="subcellular location">
    <subcellularLocation>
        <location evidence="1">Membrane</location>
    </subcellularLocation>
</comment>
<evidence type="ECO:0000256" key="6">
    <source>
        <dbReference type="SAM" id="MobiDB-lite"/>
    </source>
</evidence>
<evidence type="ECO:0000256" key="2">
    <source>
        <dbReference type="ARBA" id="ARBA00022692"/>
    </source>
</evidence>
<evidence type="ECO:0000256" key="4">
    <source>
        <dbReference type="ARBA" id="ARBA00023136"/>
    </source>
</evidence>
<dbReference type="STRING" id="452863.Achl_2922"/>
<feature type="transmembrane region" description="Helical" evidence="7">
    <location>
        <begin position="176"/>
        <end position="194"/>
    </location>
</feature>
<keyword evidence="3 7" id="KW-1133">Transmembrane helix</keyword>
<dbReference type="EC" id="3.4.21.89" evidence="5"/>
<dbReference type="InterPro" id="IPR019533">
    <property type="entry name" value="Peptidase_S26"/>
</dbReference>
<protein>
    <recommendedName>
        <fullName evidence="5">Signal peptidase I</fullName>
        <ecNumber evidence="5">3.4.21.89</ecNumber>
    </recommendedName>
</protein>
<evidence type="ECO:0000313" key="8">
    <source>
        <dbReference type="EMBL" id="ACL40886.1"/>
    </source>
</evidence>
<keyword evidence="9" id="KW-1185">Reference proteome</keyword>
<proteinExistence type="predicted"/>
<dbReference type="CDD" id="cd06530">
    <property type="entry name" value="S26_SPase_I"/>
    <property type="match status" value="1"/>
</dbReference>
<dbReference type="Proteomes" id="UP000002505">
    <property type="component" value="Chromosome"/>
</dbReference>
<dbReference type="MEROPS" id="S26.011"/>
<sequence>MTTHTQSYPGRRRAAATPSYPSTAAVTRAAKAAAKLAGRVLMVGIMVVAAAAFLFLAVGPRVFGYQTSTMLTGSMSPLINPGDVVVSVPTPVTDLKVGDIVTYHIPVEDQRIETHRVTDVTRAGASTTIQTKGDANNGADPWNATMADDHAFTTVAVIPHLGDAIRALRSPVVGKVLLYGAPAVLVLLLLTSIWSKPTEPKESTGSTPGTALPATIPS</sequence>
<evidence type="ECO:0000256" key="5">
    <source>
        <dbReference type="NCBIfam" id="TIGR02228"/>
    </source>
</evidence>
<dbReference type="GO" id="GO:0004252">
    <property type="term" value="F:serine-type endopeptidase activity"/>
    <property type="evidence" value="ECO:0007669"/>
    <property type="project" value="UniProtKB-UniRule"/>
</dbReference>
<feature type="region of interest" description="Disordered" evidence="6">
    <location>
        <begin position="1"/>
        <end position="20"/>
    </location>
</feature>
<dbReference type="InterPro" id="IPR036286">
    <property type="entry name" value="LexA/Signal_pep-like_sf"/>
</dbReference>
<dbReference type="InterPro" id="IPR001733">
    <property type="entry name" value="Peptidase_S26B"/>
</dbReference>
<feature type="region of interest" description="Disordered" evidence="6">
    <location>
        <begin position="198"/>
        <end position="218"/>
    </location>
</feature>
<dbReference type="AlphaFoldDB" id="B8HEE1"/>
<dbReference type="eggNOG" id="COG0681">
    <property type="taxonomic scope" value="Bacteria"/>
</dbReference>
<dbReference type="EMBL" id="CP001341">
    <property type="protein sequence ID" value="ACL40886.1"/>
    <property type="molecule type" value="Genomic_DNA"/>
</dbReference>
<dbReference type="OrthoDB" id="4315104at2"/>
<dbReference type="NCBIfam" id="TIGR02228">
    <property type="entry name" value="sigpep_I_arch"/>
    <property type="match status" value="1"/>
</dbReference>
<keyword evidence="2 7" id="KW-0812">Transmembrane</keyword>
<name>B8HEE1_PSECP</name>
<dbReference type="GO" id="GO:0009003">
    <property type="term" value="F:signal peptidase activity"/>
    <property type="evidence" value="ECO:0007669"/>
    <property type="project" value="UniProtKB-EC"/>
</dbReference>
<dbReference type="KEGG" id="ach:Achl_2922"/>
<accession>B8HEE1</accession>
<dbReference type="SUPFAM" id="SSF51306">
    <property type="entry name" value="LexA/Signal peptidase"/>
    <property type="match status" value="1"/>
</dbReference>
<evidence type="ECO:0000313" key="9">
    <source>
        <dbReference type="Proteomes" id="UP000002505"/>
    </source>
</evidence>
<dbReference type="GO" id="GO:0016020">
    <property type="term" value="C:membrane"/>
    <property type="evidence" value="ECO:0007669"/>
    <property type="project" value="UniProtKB-SubCell"/>
</dbReference>
<gene>
    <name evidence="8" type="ordered locus">Achl_2922</name>
</gene>
<dbReference type="GO" id="GO:0006465">
    <property type="term" value="P:signal peptide processing"/>
    <property type="evidence" value="ECO:0007669"/>
    <property type="project" value="UniProtKB-UniRule"/>
</dbReference>
<evidence type="ECO:0000256" key="1">
    <source>
        <dbReference type="ARBA" id="ARBA00004370"/>
    </source>
</evidence>
<dbReference type="RefSeq" id="WP_015938082.1">
    <property type="nucleotide sequence ID" value="NC_011886.1"/>
</dbReference>